<dbReference type="InterPro" id="IPR036770">
    <property type="entry name" value="Ankyrin_rpt-contain_sf"/>
</dbReference>
<feature type="repeat" description="ANK" evidence="3">
    <location>
        <begin position="17"/>
        <end position="49"/>
    </location>
</feature>
<organism evidence="4 5">
    <name type="scientific">Romanomermis culicivorax</name>
    <name type="common">Nematode worm</name>
    <dbReference type="NCBI Taxonomy" id="13658"/>
    <lineage>
        <taxon>Eukaryota</taxon>
        <taxon>Metazoa</taxon>
        <taxon>Ecdysozoa</taxon>
        <taxon>Nematoda</taxon>
        <taxon>Enoplea</taxon>
        <taxon>Dorylaimia</taxon>
        <taxon>Mermithida</taxon>
        <taxon>Mermithoidea</taxon>
        <taxon>Mermithidae</taxon>
        <taxon>Romanomermis</taxon>
    </lineage>
</organism>
<dbReference type="Pfam" id="PF12796">
    <property type="entry name" value="Ank_2"/>
    <property type="match status" value="3"/>
</dbReference>
<evidence type="ECO:0000256" key="2">
    <source>
        <dbReference type="ARBA" id="ARBA00023043"/>
    </source>
</evidence>
<dbReference type="WBParaSite" id="nRc.2.0.1.t00616-RA">
    <property type="protein sequence ID" value="nRc.2.0.1.t00616-RA"/>
    <property type="gene ID" value="nRc.2.0.1.g00616"/>
</dbReference>
<keyword evidence="4" id="KW-1185">Reference proteome</keyword>
<dbReference type="Gene3D" id="1.25.40.20">
    <property type="entry name" value="Ankyrin repeat-containing domain"/>
    <property type="match status" value="3"/>
</dbReference>
<keyword evidence="1" id="KW-0677">Repeat</keyword>
<dbReference type="Proteomes" id="UP000887565">
    <property type="component" value="Unplaced"/>
</dbReference>
<evidence type="ECO:0000256" key="1">
    <source>
        <dbReference type="ARBA" id="ARBA00022737"/>
    </source>
</evidence>
<dbReference type="PROSITE" id="PS50088">
    <property type="entry name" value="ANK_REPEAT"/>
    <property type="match status" value="4"/>
</dbReference>
<proteinExistence type="predicted"/>
<feature type="repeat" description="ANK" evidence="3">
    <location>
        <begin position="110"/>
        <end position="142"/>
    </location>
</feature>
<dbReference type="SUPFAM" id="SSF48403">
    <property type="entry name" value="Ankyrin repeat"/>
    <property type="match status" value="1"/>
</dbReference>
<evidence type="ECO:0000313" key="4">
    <source>
        <dbReference type="Proteomes" id="UP000887565"/>
    </source>
</evidence>
<accession>A0A915HH21</accession>
<dbReference type="PANTHER" id="PTHR24198:SF165">
    <property type="entry name" value="ANKYRIN REPEAT-CONTAINING PROTEIN-RELATED"/>
    <property type="match status" value="1"/>
</dbReference>
<feature type="repeat" description="ANK" evidence="3">
    <location>
        <begin position="264"/>
        <end position="286"/>
    </location>
</feature>
<dbReference type="AlphaFoldDB" id="A0A915HH21"/>
<keyword evidence="2 3" id="KW-0040">ANK repeat</keyword>
<dbReference type="PANTHER" id="PTHR24198">
    <property type="entry name" value="ANKYRIN REPEAT AND PROTEIN KINASE DOMAIN-CONTAINING PROTEIN"/>
    <property type="match status" value="1"/>
</dbReference>
<evidence type="ECO:0000256" key="3">
    <source>
        <dbReference type="PROSITE-ProRule" id="PRU00023"/>
    </source>
</evidence>
<protein>
    <submittedName>
        <fullName evidence="5">Uncharacterized protein</fullName>
    </submittedName>
</protein>
<dbReference type="InterPro" id="IPR002110">
    <property type="entry name" value="Ankyrin_rpt"/>
</dbReference>
<evidence type="ECO:0000313" key="5">
    <source>
        <dbReference type="WBParaSite" id="nRc.2.0.1.t00616-RA"/>
    </source>
</evidence>
<feature type="repeat" description="ANK" evidence="3">
    <location>
        <begin position="218"/>
        <end position="250"/>
    </location>
</feature>
<reference evidence="5" key="1">
    <citation type="submission" date="2022-11" db="UniProtKB">
        <authorList>
            <consortium name="WormBaseParasite"/>
        </authorList>
    </citation>
    <scope>IDENTIFICATION</scope>
</reference>
<dbReference type="PROSITE" id="PS50297">
    <property type="entry name" value="ANK_REP_REGION"/>
    <property type="match status" value="4"/>
</dbReference>
<dbReference type="SMART" id="SM00248">
    <property type="entry name" value="ANK"/>
    <property type="match status" value="6"/>
</dbReference>
<name>A0A915HH21_ROMCU</name>
<dbReference type="OMA" id="RMSDINT"/>
<sequence length="319" mass="35596">MNFGYTKEFLLNLTDKEQATPLHLAVNSGDPETVRTCLQNGAKVDVIQESKATALHYACSQGSLTIVQILYDAFLEYQKQQQGITSGDETDDPDVDRNLASFLLELKDILNMTALHRAAMYDHEPVVSFLIEKGANIESVDSQKRTPLLVSAVRGGSKSFFTLIGAGVSEQVEDVINRCVLHYLVMHWCTIDAQVTAYLEKVSKSSDGRKLLNKKDHWGYTPLHMAARDDNVKFTEALIGLGVVINLKDNEDRTPLHHTAKDQSNRTPLHLATQHGYADVIQVLLSIHRNLLDIKAKKGDHPAIIALHVVQFLPQNNHR</sequence>